<protein>
    <submittedName>
        <fullName evidence="2">BnaCnng50440D protein</fullName>
    </submittedName>
</protein>
<dbReference type="PaxDb" id="3708-A0A078JKL7"/>
<evidence type="ECO:0000313" key="2">
    <source>
        <dbReference type="EMBL" id="CDY66346.1"/>
    </source>
</evidence>
<accession>A0A078JKL7</accession>
<gene>
    <name evidence="2" type="primary">BnaCnng50440D</name>
    <name evidence="2" type="ORF">GSBRNA2T00053424001</name>
</gene>
<organism evidence="2 3">
    <name type="scientific">Brassica napus</name>
    <name type="common">Rape</name>
    <dbReference type="NCBI Taxonomy" id="3708"/>
    <lineage>
        <taxon>Eukaryota</taxon>
        <taxon>Viridiplantae</taxon>
        <taxon>Streptophyta</taxon>
        <taxon>Embryophyta</taxon>
        <taxon>Tracheophyta</taxon>
        <taxon>Spermatophyta</taxon>
        <taxon>Magnoliopsida</taxon>
        <taxon>eudicotyledons</taxon>
        <taxon>Gunneridae</taxon>
        <taxon>Pentapetalae</taxon>
        <taxon>rosids</taxon>
        <taxon>malvids</taxon>
        <taxon>Brassicales</taxon>
        <taxon>Brassicaceae</taxon>
        <taxon>Brassiceae</taxon>
        <taxon>Brassica</taxon>
    </lineage>
</organism>
<keyword evidence="3" id="KW-1185">Reference proteome</keyword>
<dbReference type="Proteomes" id="UP000028999">
    <property type="component" value="Unassembled WGS sequence"/>
</dbReference>
<evidence type="ECO:0000256" key="1">
    <source>
        <dbReference type="SAM" id="MobiDB-lite"/>
    </source>
</evidence>
<evidence type="ECO:0000313" key="3">
    <source>
        <dbReference type="Proteomes" id="UP000028999"/>
    </source>
</evidence>
<reference evidence="2 3" key="1">
    <citation type="journal article" date="2014" name="Science">
        <title>Plant genetics. Early allopolyploid evolution in the post-Neolithic Brassica napus oilseed genome.</title>
        <authorList>
            <person name="Chalhoub B."/>
            <person name="Denoeud F."/>
            <person name="Liu S."/>
            <person name="Parkin I.A."/>
            <person name="Tang H."/>
            <person name="Wang X."/>
            <person name="Chiquet J."/>
            <person name="Belcram H."/>
            <person name="Tong C."/>
            <person name="Samans B."/>
            <person name="Correa M."/>
            <person name="Da Silva C."/>
            <person name="Just J."/>
            <person name="Falentin C."/>
            <person name="Koh C.S."/>
            <person name="Le Clainche I."/>
            <person name="Bernard M."/>
            <person name="Bento P."/>
            <person name="Noel B."/>
            <person name="Labadie K."/>
            <person name="Alberti A."/>
            <person name="Charles M."/>
            <person name="Arnaud D."/>
            <person name="Guo H."/>
            <person name="Daviaud C."/>
            <person name="Alamery S."/>
            <person name="Jabbari K."/>
            <person name="Zhao M."/>
            <person name="Edger P.P."/>
            <person name="Chelaifa H."/>
            <person name="Tack D."/>
            <person name="Lassalle G."/>
            <person name="Mestiri I."/>
            <person name="Schnel N."/>
            <person name="Le Paslier M.C."/>
            <person name="Fan G."/>
            <person name="Renault V."/>
            <person name="Bayer P.E."/>
            <person name="Golicz A.A."/>
            <person name="Manoli S."/>
            <person name="Lee T.H."/>
            <person name="Thi V.H."/>
            <person name="Chalabi S."/>
            <person name="Hu Q."/>
            <person name="Fan C."/>
            <person name="Tollenaere R."/>
            <person name="Lu Y."/>
            <person name="Battail C."/>
            <person name="Shen J."/>
            <person name="Sidebottom C.H."/>
            <person name="Wang X."/>
            <person name="Canaguier A."/>
            <person name="Chauveau A."/>
            <person name="Berard A."/>
            <person name="Deniot G."/>
            <person name="Guan M."/>
            <person name="Liu Z."/>
            <person name="Sun F."/>
            <person name="Lim Y.P."/>
            <person name="Lyons E."/>
            <person name="Town C.D."/>
            <person name="Bancroft I."/>
            <person name="Wang X."/>
            <person name="Meng J."/>
            <person name="Ma J."/>
            <person name="Pires J.C."/>
            <person name="King G.J."/>
            <person name="Brunel D."/>
            <person name="Delourme R."/>
            <person name="Renard M."/>
            <person name="Aury J.M."/>
            <person name="Adams K.L."/>
            <person name="Batley J."/>
            <person name="Snowdon R.J."/>
            <person name="Tost J."/>
            <person name="Edwards D."/>
            <person name="Zhou Y."/>
            <person name="Hua W."/>
            <person name="Sharpe A.G."/>
            <person name="Paterson A.H."/>
            <person name="Guan C."/>
            <person name="Wincker P."/>
        </authorList>
    </citation>
    <scope>NUCLEOTIDE SEQUENCE [LARGE SCALE GENOMIC DNA]</scope>
    <source>
        <strain evidence="3">cv. Darmor-bzh</strain>
    </source>
</reference>
<dbReference type="AlphaFoldDB" id="A0A078JKL7"/>
<feature type="region of interest" description="Disordered" evidence="1">
    <location>
        <begin position="71"/>
        <end position="92"/>
    </location>
</feature>
<sequence length="92" mass="10822">MFPKWEFDVEDTPAENIIKLMFPTVVSPAKKKVVKEDSPDLGRKLVKRHLQKLVKRQLQRLLWRRRLVSPQNGKGHHLKTLPLHLNRRSNPG</sequence>
<name>A0A078JKL7_BRANA</name>
<dbReference type="EMBL" id="LK035211">
    <property type="protein sequence ID" value="CDY66346.1"/>
    <property type="molecule type" value="Genomic_DNA"/>
</dbReference>
<dbReference type="Gramene" id="CDY66346">
    <property type="protein sequence ID" value="CDY66346"/>
    <property type="gene ID" value="GSBRNA2T00053424001"/>
</dbReference>
<proteinExistence type="predicted"/>